<organism evidence="1 2">
    <name type="scientific">Naganishia friedmannii</name>
    <dbReference type="NCBI Taxonomy" id="89922"/>
    <lineage>
        <taxon>Eukaryota</taxon>
        <taxon>Fungi</taxon>
        <taxon>Dikarya</taxon>
        <taxon>Basidiomycota</taxon>
        <taxon>Agaricomycotina</taxon>
        <taxon>Tremellomycetes</taxon>
        <taxon>Filobasidiales</taxon>
        <taxon>Filobasidiaceae</taxon>
        <taxon>Naganishia</taxon>
    </lineage>
</organism>
<comment type="caution">
    <text evidence="1">The sequence shown here is derived from an EMBL/GenBank/DDBJ whole genome shotgun (WGS) entry which is preliminary data.</text>
</comment>
<protein>
    <submittedName>
        <fullName evidence="1">Uncharacterized protein</fullName>
    </submittedName>
</protein>
<name>A0ACC2VLG6_9TREE</name>
<gene>
    <name evidence="1" type="ORF">QFC21_003972</name>
</gene>
<keyword evidence="2" id="KW-1185">Reference proteome</keyword>
<dbReference type="EMBL" id="JASBWT010000012">
    <property type="protein sequence ID" value="KAJ9099964.1"/>
    <property type="molecule type" value="Genomic_DNA"/>
</dbReference>
<proteinExistence type="predicted"/>
<sequence>MSFAQGRYVARLFNTPSSRGGMHRGKRNGEDDNERARELGSLEIEGSLAETESIFRSPKASTLGTLLSVGRSDELLGSSGTLTETRALKLGERQALIEEQLAIATPASKKLKGLGALRNLIASAEKSTTRSRKAYAIEVIDAMPRLTDNGRELLLSACQMLQSLIGQEDRALIQSDKVEVWIAEAAALFGRGLAALFVTSPDHELSRPESLYLQVVQELLDCASSQSHAMNPTQLKLLIILSITGSFWTHGKHYAETYIEKIRTTSRQLLSRILRAYSARHSRAVKGIEILAVTSYDAALQGLLLQGNTSFRQQTRAIPIDFPLETMIVLWEKPPQTLKYKMNSVRSDRYYDVPCLWNAIEPLLKNRNNTKTTEHFLCDILPLMAFWDPESFIPYLDPTLRFLTESLPRVVALGKIVHALATEVLPMKARIFQYLFAAIEANLKSDAPFICAKMVLESLGPTATSEIAQVIASVERCPLRESSADFLTAIPLVIPSLTKAVNSYLLKEISRIEELNGSQLIVQRFLISSLQASAPTPVLLESLTQCLDARLCTEQTSTEIVNQILVLIAERQEPAILDASLQSLLHHHLRFDMKAVAHPLLLQLKRSDLQVQRIIAKLLTIQAIKFPSLIIPVLRNFMRSTLITLQKDQTKSQEWKLESIAILGIVLPALPPALSRMYSRPILDYLLRRLKACSTIGKGCTTCLETIGHLARSCSHVWDVEILSEALNQIQRLSSYASPKEAAGALACMASLMSIQESYTLQDGIMQYAFGHYLFSEITPEPSVKIGVMSLIGSVGTADRNALTSRGQYAGMKREEGIYDDDLRRRIATATVRDKRGVRSLDYKLSMISDNLVSALQRRGLPNKISVWHVVMKLALMLREEYVDKLPDVTRDIIEEIIEPSMSVSGRSYQPKLIALLSQSILLRNGTAYEDYMDRLLPVLHRIVADREVKPNTLWSVLLVNLSIISRRKKDLGPSALQLLPLIHETSMRATYLDRETLVFGLKLIAAFQSHCTMFVGNIGELLDHIAKSPFSSDAGLLIEVARSLAHLSEWTSLFEITASIEGILRLVDSHVSVEQTAQHNIEGVVVKLNGPSIYPDFRDYTDAQFVNLALQPQERAQAEFDASLWHFEDNIDYLEWQSWQSRAEYSILAACQVDVFFVACALWTDIPRGILHAAFVNLWDVLGDEQKFDAGNLNERSDPLVLWYTEIDAVEQFRAGKPIDFPKLIEANIRVGVGSNINQQDAASSSIDLALDMTGLMPKSDWLVALGKWDEALKATAREAQHGETDLFTNVANQLANEYYDQFSNSQKTKIAHWNTVASWAVGDFLKMAVLDIHHGEHSKALHHISKAKAAVYDELRVRTGYHDFSANNYTSAMKTLAKSEMLCELEEVIQYPRYNCSIATHGKQGMIGHPTKLKKAHPNVNSFFKRLLVQSLATKDAGELRDGWLYLAKLCQEEKVDAGKAILNILDANGDYQPHAKTEYTRMRFEWANIDRNDPAKIELLERLKQQTIDLSQARGTALQRRWLSRHLMRLSAWTKELQGDAWLEDETLEVYKYTRTAAMIDPGWYSCMDQLSTFALDTLDRKNLVHGDEVIPDDIMEVYILPACFEHSAERILKQTLQAIALWFRYGSNVKVVTAFRKYLKQSPHRAWLEVLPQLIARLGAKDHRLRHSLLEHLLGVAKSFPHAVIWPLLTAAETPRSIHQTAAREIMGKMRDDNMISKMVQESPQSEEEYLFVQKYGDSLMSAKFEVEKYLQGGKTSQGSYYKACGEYQALYRKIYGSLEEWRKASFQLNLHLVAPRLISIEDSNLIVPGQYDSSLPLVEQPFISRIDPTVEVINTKQLPRKLIMRSNKDKFVFLLKGNEDLRQDERVMQLITLTNLLLSHNSDAFSRQLFIQPYSAVPLGPNSGLLSWIPNTETIMQLISSSRSRVKGDRTSENERAVMVGLDAKTLRQSHVDFDKLMQQYSALPMEQKLRQYHAALAQSDNDDLKNLLWRRSSSSQTWLSRRTCFARSVATTSMIGYVIGLGDRHPGNTLIEQTKFNAISIDFGDVFEAAHERTPYPEKVPFRLTPQIYNAFEFAAIHGSGAPGSRGHFKSSSVLTMDIMRKHKASLLAMLEAFAYDPLLNWKAKEVEIQGKRRDEQPEQEASTDADRRTVGDKPVIRQEQLQAKLDKQLSRVRNLTISLGGSFIVAGSVLQPKVAETAKMAKITEEGNEELDIAKLVPSDIEDTRTDDTKSEPQGGSSIEDAHKKTNQTSSSARDGKQKAGQTSPGGSRNHGEGYFAKMANTMTNDRALKVLTVIERKLQGRHDCSHRLG</sequence>
<dbReference type="Proteomes" id="UP001227268">
    <property type="component" value="Unassembled WGS sequence"/>
</dbReference>
<accession>A0ACC2VLG6</accession>
<evidence type="ECO:0000313" key="2">
    <source>
        <dbReference type="Proteomes" id="UP001227268"/>
    </source>
</evidence>
<reference evidence="1" key="1">
    <citation type="submission" date="2023-04" db="EMBL/GenBank/DDBJ databases">
        <title>Draft Genome sequencing of Naganishia species isolated from polar environments using Oxford Nanopore Technology.</title>
        <authorList>
            <person name="Leo P."/>
            <person name="Venkateswaran K."/>
        </authorList>
    </citation>
    <scope>NUCLEOTIDE SEQUENCE</scope>
    <source>
        <strain evidence="1">MNA-CCFEE 5423</strain>
    </source>
</reference>
<evidence type="ECO:0000313" key="1">
    <source>
        <dbReference type="EMBL" id="KAJ9099964.1"/>
    </source>
</evidence>